<evidence type="ECO:0000256" key="3">
    <source>
        <dbReference type="ARBA" id="ARBA00022475"/>
    </source>
</evidence>
<feature type="domain" description="ABC transporter" evidence="9">
    <location>
        <begin position="17"/>
        <end position="252"/>
    </location>
</feature>
<evidence type="ECO:0000259" key="9">
    <source>
        <dbReference type="PROSITE" id="PS50893"/>
    </source>
</evidence>
<dbReference type="PATRIC" id="fig|1291052.5.peg.722"/>
<evidence type="ECO:0000256" key="7">
    <source>
        <dbReference type="ARBA" id="ARBA00022967"/>
    </source>
</evidence>
<dbReference type="CDD" id="cd03216">
    <property type="entry name" value="ABC_Carb_Monos_I"/>
    <property type="match status" value="1"/>
</dbReference>
<keyword evidence="7" id="KW-1278">Translocase</keyword>
<dbReference type="InterPro" id="IPR003439">
    <property type="entry name" value="ABC_transporter-like_ATP-bd"/>
</dbReference>
<dbReference type="Gene3D" id="3.40.50.300">
    <property type="entry name" value="P-loop containing nucleotide triphosphate hydrolases"/>
    <property type="match status" value="2"/>
</dbReference>
<dbReference type="InterPro" id="IPR003593">
    <property type="entry name" value="AAA+_ATPase"/>
</dbReference>
<reference evidence="10 11" key="1">
    <citation type="journal article" date="2015" name="Genome Announc.">
        <title>Expanding the biotechnology potential of lactobacilli through comparative genomics of 213 strains and associated genera.</title>
        <authorList>
            <person name="Sun Z."/>
            <person name="Harris H.M."/>
            <person name="McCann A."/>
            <person name="Guo C."/>
            <person name="Argimon S."/>
            <person name="Zhang W."/>
            <person name="Yang X."/>
            <person name="Jeffery I.B."/>
            <person name="Cooney J.C."/>
            <person name="Kagawa T.F."/>
            <person name="Liu W."/>
            <person name="Song Y."/>
            <person name="Salvetti E."/>
            <person name="Wrobel A."/>
            <person name="Rasinkangas P."/>
            <person name="Parkhill J."/>
            <person name="Rea M.C."/>
            <person name="O'Sullivan O."/>
            <person name="Ritari J."/>
            <person name="Douillard F.P."/>
            <person name="Paul Ross R."/>
            <person name="Yang R."/>
            <person name="Briner A.E."/>
            <person name="Felis G.E."/>
            <person name="de Vos W.M."/>
            <person name="Barrangou R."/>
            <person name="Klaenhammer T.R."/>
            <person name="Caufield P.W."/>
            <person name="Cui Y."/>
            <person name="Zhang H."/>
            <person name="O'Toole P.W."/>
        </authorList>
    </citation>
    <scope>NUCLEOTIDE SEQUENCE [LARGE SCALE GENOMIC DNA]</scope>
    <source>
        <strain evidence="10 11">DSM 20505</strain>
    </source>
</reference>
<dbReference type="InterPro" id="IPR027417">
    <property type="entry name" value="P-loop_NTPase"/>
</dbReference>
<dbReference type="GO" id="GO:0005524">
    <property type="term" value="F:ATP binding"/>
    <property type="evidence" value="ECO:0007669"/>
    <property type="project" value="UniProtKB-KW"/>
</dbReference>
<dbReference type="PANTHER" id="PTHR43790">
    <property type="entry name" value="CARBOHYDRATE TRANSPORT ATP-BINDING PROTEIN MG119-RELATED"/>
    <property type="match status" value="1"/>
</dbReference>
<dbReference type="FunFam" id="3.40.50.300:FF:000127">
    <property type="entry name" value="Ribose import ATP-binding protein RbsA"/>
    <property type="match status" value="1"/>
</dbReference>
<organism evidence="10 11">
    <name type="scientific">Lacticaseibacillus sharpeae JCM 1186 = DSM 20505</name>
    <dbReference type="NCBI Taxonomy" id="1291052"/>
    <lineage>
        <taxon>Bacteria</taxon>
        <taxon>Bacillati</taxon>
        <taxon>Bacillota</taxon>
        <taxon>Bacilli</taxon>
        <taxon>Lactobacillales</taxon>
        <taxon>Lactobacillaceae</taxon>
        <taxon>Lacticaseibacillus</taxon>
    </lineage>
</organism>
<evidence type="ECO:0000313" key="10">
    <source>
        <dbReference type="EMBL" id="KRM56175.1"/>
    </source>
</evidence>
<dbReference type="SMART" id="SM00382">
    <property type="entry name" value="AAA"/>
    <property type="match status" value="1"/>
</dbReference>
<dbReference type="Proteomes" id="UP000051679">
    <property type="component" value="Unassembled WGS sequence"/>
</dbReference>
<dbReference type="PANTHER" id="PTHR43790:SF4">
    <property type="entry name" value="GUANOSINE IMPORT ATP-BINDING PROTEIN NUPO"/>
    <property type="match status" value="1"/>
</dbReference>
<dbReference type="PROSITE" id="PS50893">
    <property type="entry name" value="ABC_TRANSPORTER_2"/>
    <property type="match status" value="2"/>
</dbReference>
<dbReference type="SUPFAM" id="SSF52540">
    <property type="entry name" value="P-loop containing nucleoside triphosphate hydrolases"/>
    <property type="match status" value="2"/>
</dbReference>
<comment type="caution">
    <text evidence="10">The sequence shown here is derived from an EMBL/GenBank/DDBJ whole genome shotgun (WGS) entry which is preliminary data.</text>
</comment>
<evidence type="ECO:0000256" key="6">
    <source>
        <dbReference type="ARBA" id="ARBA00022840"/>
    </source>
</evidence>
<evidence type="ECO:0000313" key="11">
    <source>
        <dbReference type="Proteomes" id="UP000051679"/>
    </source>
</evidence>
<evidence type="ECO:0000256" key="4">
    <source>
        <dbReference type="ARBA" id="ARBA00022737"/>
    </source>
</evidence>
<sequence length="524" mass="57523">MKFDMRGEIAMTETPAIEIHHLVKAFGTFKANDDISINFYGGQVHALLGENGAGKSTLMNMLSGILRPTSGQIKIKGQEVELHSAKDASALGVGMVHQHFMLVNAFTVLENIILGSEPTNAGRLNFKKARAKVEEILSKYDLDVDLDARIEDISVGMQQRVEIVKVLYREADVVIFDEPTAVLTPQEIDDLLEIMRKLAAEGKAVLLITHKLEEIRAVADITTIIRRGKVIDTVKTHECSAEDLATMMVGRPVDFDLNKSELQLGKPVLTIEHLDVLDRNKVKRVHDFNLTIHAGEIVGLAGIDGNGQSELVKALTGLMPVHNGKITISGKDTTHATPRQIVRDGVGHIPEDRQRFGLILPMTVIDNMGLMTYTEEPLAKHGIRNEKAGVEMTKKLTEKFDVRTSSIFNTAGSLSGGNQQKLIIAREMSRDPELMIMMNPTRGLDVGAIEFIHQQILNARETGHAVLLISYELDEIKQLADRIAVIHAGHLVATEDASDLTTSEIGLLMAGDKLKGKETVTNAD</sequence>
<feature type="domain" description="ABC transporter" evidence="9">
    <location>
        <begin position="269"/>
        <end position="513"/>
    </location>
</feature>
<dbReference type="Pfam" id="PF00005">
    <property type="entry name" value="ABC_tran"/>
    <property type="match status" value="2"/>
</dbReference>
<dbReference type="PROSITE" id="PS00211">
    <property type="entry name" value="ABC_TRANSPORTER_1"/>
    <property type="match status" value="2"/>
</dbReference>
<keyword evidence="3" id="KW-1003">Cell membrane</keyword>
<dbReference type="AlphaFoldDB" id="A0A0R1ZNN7"/>
<dbReference type="EMBL" id="AYYO01000009">
    <property type="protein sequence ID" value="KRM56175.1"/>
    <property type="molecule type" value="Genomic_DNA"/>
</dbReference>
<keyword evidence="11" id="KW-1185">Reference proteome</keyword>
<accession>A0A0R1ZNN7</accession>
<evidence type="ECO:0000256" key="2">
    <source>
        <dbReference type="ARBA" id="ARBA00022448"/>
    </source>
</evidence>
<evidence type="ECO:0000256" key="8">
    <source>
        <dbReference type="ARBA" id="ARBA00023136"/>
    </source>
</evidence>
<proteinExistence type="predicted"/>
<comment type="subcellular location">
    <subcellularLocation>
        <location evidence="1">Cell membrane</location>
        <topology evidence="1">Peripheral membrane protein</topology>
    </subcellularLocation>
</comment>
<evidence type="ECO:0000256" key="5">
    <source>
        <dbReference type="ARBA" id="ARBA00022741"/>
    </source>
</evidence>
<dbReference type="CDD" id="cd03215">
    <property type="entry name" value="ABC_Carb_Monos_II"/>
    <property type="match status" value="1"/>
</dbReference>
<keyword evidence="8" id="KW-0472">Membrane</keyword>
<name>A0A0R1ZNN7_9LACO</name>
<evidence type="ECO:0000256" key="1">
    <source>
        <dbReference type="ARBA" id="ARBA00004202"/>
    </source>
</evidence>
<dbReference type="STRING" id="1291052.FC18_GL000707"/>
<dbReference type="InterPro" id="IPR017871">
    <property type="entry name" value="ABC_transporter-like_CS"/>
</dbReference>
<dbReference type="GO" id="GO:0016887">
    <property type="term" value="F:ATP hydrolysis activity"/>
    <property type="evidence" value="ECO:0007669"/>
    <property type="project" value="InterPro"/>
</dbReference>
<gene>
    <name evidence="10" type="ORF">FC18_GL000707</name>
</gene>
<dbReference type="GO" id="GO:0005886">
    <property type="term" value="C:plasma membrane"/>
    <property type="evidence" value="ECO:0007669"/>
    <property type="project" value="UniProtKB-SubCell"/>
</dbReference>
<dbReference type="InterPro" id="IPR050107">
    <property type="entry name" value="ABC_carbohydrate_import_ATPase"/>
</dbReference>
<keyword evidence="5" id="KW-0547">Nucleotide-binding</keyword>
<keyword evidence="2" id="KW-0813">Transport</keyword>
<protein>
    <submittedName>
        <fullName evidence="10">Monosaccharide-transporting ATPase</fullName>
    </submittedName>
</protein>
<keyword evidence="6" id="KW-0067">ATP-binding</keyword>
<keyword evidence="4" id="KW-0677">Repeat</keyword>